<keyword evidence="2" id="KW-1185">Reference proteome</keyword>
<proteinExistence type="predicted"/>
<dbReference type="RefSeq" id="WP_268045384.1">
    <property type="nucleotide sequence ID" value="NZ_CP104064.1"/>
</dbReference>
<name>A0ABY6Z4P9_9BACL</name>
<reference evidence="1" key="1">
    <citation type="submission" date="2022-08" db="EMBL/GenBank/DDBJ databases">
        <title>Alicyclobacillus dauci DSM2870, complete genome.</title>
        <authorList>
            <person name="Wang Q."/>
            <person name="Cai R."/>
            <person name="Wang Z."/>
        </authorList>
    </citation>
    <scope>NUCLEOTIDE SEQUENCE</scope>
    <source>
        <strain evidence="1">DSM 28700</strain>
    </source>
</reference>
<dbReference type="EMBL" id="CP104064">
    <property type="protein sequence ID" value="WAH37853.1"/>
    <property type="molecule type" value="Genomic_DNA"/>
</dbReference>
<organism evidence="1 2">
    <name type="scientific">Alicyclobacillus dauci</name>
    <dbReference type="NCBI Taxonomy" id="1475485"/>
    <lineage>
        <taxon>Bacteria</taxon>
        <taxon>Bacillati</taxon>
        <taxon>Bacillota</taxon>
        <taxon>Bacilli</taxon>
        <taxon>Bacillales</taxon>
        <taxon>Alicyclobacillaceae</taxon>
        <taxon>Alicyclobacillus</taxon>
    </lineage>
</organism>
<dbReference type="Pfam" id="PF10720">
    <property type="entry name" value="DUF2515"/>
    <property type="match status" value="1"/>
</dbReference>
<dbReference type="InterPro" id="IPR019658">
    <property type="entry name" value="DUF2515"/>
</dbReference>
<protein>
    <submittedName>
        <fullName evidence="1">DUF2515 domain-containing protein</fullName>
    </submittedName>
</protein>
<accession>A0ABY6Z4P9</accession>
<dbReference type="Proteomes" id="UP001164803">
    <property type="component" value="Chromosome"/>
</dbReference>
<sequence>MSVLHGIANELRLIWRVVQGKNRGQIVSLVRRLQKARSTSVLPTLTPEEESLVREIRKVTEVHNRNNLTRTNAYLDFYLAHPEVHWALLAHMVSRNGGWSMTDVKGEWFSRIAETVDANRFFLFLERANWLIFGDAYPQLLVYAESVKRGRDLSHLLGHLGVSRFMEPIWPVFLQTQDSSLITRALIINEQNFIEGRVIQNAAYDFEVLLSIEFQAQSILGLNHVLMPFRKGDRVRVAGTTVKQFGSVDDRIRTGKRLYSILFRDNTMHRAIYDWAREVQHTGSREDYWPDRFSHTSRSNLSSRYEPIFLQDVSSHTRIYSPRLDEVWEDVQHPPAEPGDWFVDDRYVIYLFDPDPKHPADFTDTYVESIKTIEHLILAKEKLESLVALT</sequence>
<evidence type="ECO:0000313" key="2">
    <source>
        <dbReference type="Proteomes" id="UP001164803"/>
    </source>
</evidence>
<evidence type="ECO:0000313" key="1">
    <source>
        <dbReference type="EMBL" id="WAH37853.1"/>
    </source>
</evidence>
<gene>
    <name evidence="1" type="ORF">NZD86_04940</name>
</gene>